<proteinExistence type="inferred from homology"/>
<dbReference type="InterPro" id="IPR006311">
    <property type="entry name" value="TAT_signal"/>
</dbReference>
<keyword evidence="1 3" id="KW-0378">Hydrolase</keyword>
<dbReference type="Proteomes" id="UP000500767">
    <property type="component" value="Chromosome"/>
</dbReference>
<protein>
    <submittedName>
        <fullName evidence="6">Cellulase family glycosylhydrolase</fullName>
    </submittedName>
</protein>
<dbReference type="Gene3D" id="3.20.20.80">
    <property type="entry name" value="Glycosidases"/>
    <property type="match status" value="1"/>
</dbReference>
<dbReference type="Pfam" id="PF00150">
    <property type="entry name" value="Cellulase"/>
    <property type="match status" value="1"/>
</dbReference>
<dbReference type="SUPFAM" id="SSF49899">
    <property type="entry name" value="Concanavalin A-like lectins/glucanases"/>
    <property type="match status" value="1"/>
</dbReference>
<reference evidence="6 7" key="1">
    <citation type="journal article" date="2014" name="World J. Microbiol. Biotechnol.">
        <title>Biodiversity and physiological characteristics of Antarctic and Arctic lichens-associated bacteria.</title>
        <authorList>
            <person name="Lee Y.M."/>
            <person name="Kim E.H."/>
            <person name="Lee H.K."/>
            <person name="Hong S.G."/>
        </authorList>
    </citation>
    <scope>NUCLEOTIDE SEQUENCE [LARGE SCALE GENOMIC DNA]</scope>
    <source>
        <strain evidence="6 7">PAMC 26569</strain>
    </source>
</reference>
<dbReference type="RefSeq" id="WP_171832781.1">
    <property type="nucleotide sequence ID" value="NZ_CP053708.1"/>
</dbReference>
<dbReference type="PANTHER" id="PTHR34142">
    <property type="entry name" value="ENDO-BETA-1,4-GLUCANASE A"/>
    <property type="match status" value="1"/>
</dbReference>
<comment type="similarity">
    <text evidence="3">Belongs to the glycosyl hydrolase 5 (cellulase A) family.</text>
</comment>
<dbReference type="PROSITE" id="PS51318">
    <property type="entry name" value="TAT"/>
    <property type="match status" value="1"/>
</dbReference>
<evidence type="ECO:0000256" key="1">
    <source>
        <dbReference type="ARBA" id="ARBA00022801"/>
    </source>
</evidence>
<dbReference type="SUPFAM" id="SSF51445">
    <property type="entry name" value="(Trans)glycosidases"/>
    <property type="match status" value="1"/>
</dbReference>
<evidence type="ECO:0000256" key="3">
    <source>
        <dbReference type="RuleBase" id="RU361153"/>
    </source>
</evidence>
<dbReference type="InterPro" id="IPR017853">
    <property type="entry name" value="GH"/>
</dbReference>
<evidence type="ECO:0000313" key="7">
    <source>
        <dbReference type="Proteomes" id="UP000500767"/>
    </source>
</evidence>
<dbReference type="EMBL" id="CP053708">
    <property type="protein sequence ID" value="QKE88818.1"/>
    <property type="molecule type" value="Genomic_DNA"/>
</dbReference>
<dbReference type="InterPro" id="IPR001547">
    <property type="entry name" value="Glyco_hydro_5"/>
</dbReference>
<dbReference type="PANTHER" id="PTHR34142:SF1">
    <property type="entry name" value="GLYCOSIDE HYDROLASE FAMILY 5 DOMAIN-CONTAINING PROTEIN"/>
    <property type="match status" value="1"/>
</dbReference>
<evidence type="ECO:0000256" key="4">
    <source>
        <dbReference type="SAM" id="SignalP"/>
    </source>
</evidence>
<evidence type="ECO:0000259" key="5">
    <source>
        <dbReference type="Pfam" id="PF00150"/>
    </source>
</evidence>
<dbReference type="AlphaFoldDB" id="A0A6M8HJC7"/>
<organism evidence="6 7">
    <name type="scientific">Lichenicola cladoniae</name>
    <dbReference type="NCBI Taxonomy" id="1484109"/>
    <lineage>
        <taxon>Bacteria</taxon>
        <taxon>Pseudomonadati</taxon>
        <taxon>Pseudomonadota</taxon>
        <taxon>Alphaproteobacteria</taxon>
        <taxon>Acetobacterales</taxon>
        <taxon>Acetobacteraceae</taxon>
        <taxon>Lichenicola</taxon>
    </lineage>
</organism>
<dbReference type="GO" id="GO:0009251">
    <property type="term" value="P:glucan catabolic process"/>
    <property type="evidence" value="ECO:0007669"/>
    <property type="project" value="TreeGrafter"/>
</dbReference>
<feature type="chain" id="PRO_5027080967" evidence="4">
    <location>
        <begin position="26"/>
        <end position="615"/>
    </location>
</feature>
<feature type="domain" description="Glycoside hydrolase family 5" evidence="5">
    <location>
        <begin position="62"/>
        <end position="357"/>
    </location>
</feature>
<keyword evidence="2 3" id="KW-0326">Glycosidase</keyword>
<accession>A0A6M8HJC7</accession>
<feature type="signal peptide" evidence="4">
    <location>
        <begin position="1"/>
        <end position="25"/>
    </location>
</feature>
<gene>
    <name evidence="6" type="ORF">HN018_01005</name>
</gene>
<dbReference type="InterPro" id="IPR013320">
    <property type="entry name" value="ConA-like_dom_sf"/>
</dbReference>
<dbReference type="GO" id="GO:0004553">
    <property type="term" value="F:hydrolase activity, hydrolyzing O-glycosyl compounds"/>
    <property type="evidence" value="ECO:0007669"/>
    <property type="project" value="InterPro"/>
</dbReference>
<name>A0A6M8HJC7_9PROT</name>
<keyword evidence="4" id="KW-0732">Signal</keyword>
<keyword evidence="7" id="KW-1185">Reference proteome</keyword>
<evidence type="ECO:0000256" key="2">
    <source>
        <dbReference type="ARBA" id="ARBA00023295"/>
    </source>
</evidence>
<dbReference type="KEGG" id="lck:HN018_01005"/>
<evidence type="ECO:0000313" key="6">
    <source>
        <dbReference type="EMBL" id="QKE88818.1"/>
    </source>
</evidence>
<sequence length="615" mass="64766">MIRIKRRTLLLAAGAAASPLGRASAAADTALAGVDPATNAIPYLGVNLGMSNSGTGETEPLASYAQMTDIGANIFRIVCRWKSLQPEDGGPIDPAALSALETQISYATASGGVAVIDIHDYANRNTSFTVQEDAAIGTSKLVLTTTPTAFSTGATVSANGIGNHPGTTATIIKASPTILLSQPTTAVIPAGSIISLIGRIGSTYASAYFVDFWTKLAQHQAFQSNWKIWFGLMNEPALEAAAWVPICNQVIAGIRSTGAKNTISAPNAPNSGIYIQGLAFSGSSLVYEVHLYGDVNNSGTGPVSSPTIYVEGLTLAVNIARAQKQKLFLGECGFDTSDTSLAALTGMLCYLQRNTDVLEAITFWYDGVFFSDGYSYQLGSSDSVEKPQTAIIRRFMPGGDARGLAIPAPVYSLSPYGGSTAPSFASMPSFGGKTKALTATATEIYSKHPTSYTLCSTAEGLISLDQPPALLSSVWGQLRYHALQVTTDGTLLVTCGNGAATIVLNGSTNVCDGVEHRVEVNCGPKGIWVFVDGRLDALDKTPFESTDPQALRWGVGDVGQSSSNWSMWLGTLREHALWATVRHLRDHTPPAAPYTGMERGLVGYWDLNGSLSGFC</sequence>